<dbReference type="Gene3D" id="3.90.1150.10">
    <property type="entry name" value="Aspartate Aminotransferase, domain 1"/>
    <property type="match status" value="1"/>
</dbReference>
<protein>
    <recommendedName>
        <fullName evidence="2">Glutamate-1-semialdehyde 2,1-aminomutase</fullName>
    </recommendedName>
</protein>
<evidence type="ECO:0008006" key="2">
    <source>
        <dbReference type="Google" id="ProtNLM"/>
    </source>
</evidence>
<dbReference type="InterPro" id="IPR015422">
    <property type="entry name" value="PyrdxlP-dep_Trfase_small"/>
</dbReference>
<dbReference type="InterPro" id="IPR015424">
    <property type="entry name" value="PyrdxlP-dep_Trfase"/>
</dbReference>
<name>X1DGU1_9ZZZZ</name>
<proteinExistence type="predicted"/>
<dbReference type="EMBL" id="BART01019739">
    <property type="protein sequence ID" value="GAG95646.1"/>
    <property type="molecule type" value="Genomic_DNA"/>
</dbReference>
<accession>X1DGU1</accession>
<evidence type="ECO:0000313" key="1">
    <source>
        <dbReference type="EMBL" id="GAG95646.1"/>
    </source>
</evidence>
<feature type="non-terminal residue" evidence="1">
    <location>
        <position position="142"/>
    </location>
</feature>
<gene>
    <name evidence="1" type="ORF">S01H4_36858</name>
</gene>
<sequence length="142" mass="16428">MSMKYEEQIAKIKNIVNQPVSKFKPDELKGIVERYEKNHAKSKEAFERARKILPGGVEHNLAFNYPFPLTSKRVYDCYMETIDNVVLTDYLMCGGPIILGHNYKPHTDKILEVIREVGPCHGITHEYEYLAAEELQKHFPSC</sequence>
<organism evidence="1">
    <name type="scientific">marine sediment metagenome</name>
    <dbReference type="NCBI Taxonomy" id="412755"/>
    <lineage>
        <taxon>unclassified sequences</taxon>
        <taxon>metagenomes</taxon>
        <taxon>ecological metagenomes</taxon>
    </lineage>
</organism>
<dbReference type="AlphaFoldDB" id="X1DGU1"/>
<dbReference type="SUPFAM" id="SSF53383">
    <property type="entry name" value="PLP-dependent transferases"/>
    <property type="match status" value="1"/>
</dbReference>
<comment type="caution">
    <text evidence="1">The sequence shown here is derived from an EMBL/GenBank/DDBJ whole genome shotgun (WGS) entry which is preliminary data.</text>
</comment>
<reference evidence="1" key="1">
    <citation type="journal article" date="2014" name="Front. Microbiol.">
        <title>High frequency of phylogenetically diverse reductive dehalogenase-homologous genes in deep subseafloor sedimentary metagenomes.</title>
        <authorList>
            <person name="Kawai M."/>
            <person name="Futagami T."/>
            <person name="Toyoda A."/>
            <person name="Takaki Y."/>
            <person name="Nishi S."/>
            <person name="Hori S."/>
            <person name="Arai W."/>
            <person name="Tsubouchi T."/>
            <person name="Morono Y."/>
            <person name="Uchiyama I."/>
            <person name="Ito T."/>
            <person name="Fujiyama A."/>
            <person name="Inagaki F."/>
            <person name="Takami H."/>
        </authorList>
    </citation>
    <scope>NUCLEOTIDE SEQUENCE</scope>
    <source>
        <strain evidence="1">Expedition CK06-06</strain>
    </source>
</reference>